<evidence type="ECO:0000313" key="3">
    <source>
        <dbReference type="Proteomes" id="UP000548304"/>
    </source>
</evidence>
<keyword evidence="3" id="KW-1185">Reference proteome</keyword>
<sequence length="148" mass="16078">MFATYATEAGHTLIDRELYLPRCWADEPDRRQAAGVPADVEFATKPELATAMITRAVVAGVSAGWVAADDVYGGNTILRRELEIQQLGYVLAVSCDHQVHTGAGTTRSDTTVVTLGQRAWQRVSADAGAHGQRYYDWALVELDEPDAA</sequence>
<dbReference type="Pfam" id="PF13546">
    <property type="entry name" value="DDE_5"/>
    <property type="match status" value="1"/>
</dbReference>
<dbReference type="PANTHER" id="PTHR33627:SF1">
    <property type="entry name" value="TRANSPOSASE"/>
    <property type="match status" value="1"/>
</dbReference>
<evidence type="ECO:0000313" key="2">
    <source>
        <dbReference type="EMBL" id="NYH79468.1"/>
    </source>
</evidence>
<dbReference type="AlphaFoldDB" id="A0A852YZ66"/>
<accession>A0A852YZ66</accession>
<reference evidence="2 3" key="1">
    <citation type="submission" date="2020-07" db="EMBL/GenBank/DDBJ databases">
        <title>Genomic Encyclopedia of Type Strains, Phase III (KMG-III): the genomes of soil and plant-associated and newly described type strains.</title>
        <authorList>
            <person name="Whitman W."/>
        </authorList>
    </citation>
    <scope>NUCLEOTIDE SEQUENCE [LARGE SCALE GENOMIC DNA]</scope>
    <source>
        <strain evidence="2 3">CECT 8576</strain>
    </source>
</reference>
<gene>
    <name evidence="2" type="ORF">FHR84_002806</name>
</gene>
<proteinExistence type="predicted"/>
<dbReference type="InterPro" id="IPR038721">
    <property type="entry name" value="IS701-like_DDE_dom"/>
</dbReference>
<organism evidence="2 3">
    <name type="scientific">Actinopolyspora biskrensis</name>
    <dbReference type="NCBI Taxonomy" id="1470178"/>
    <lineage>
        <taxon>Bacteria</taxon>
        <taxon>Bacillati</taxon>
        <taxon>Actinomycetota</taxon>
        <taxon>Actinomycetes</taxon>
        <taxon>Actinopolysporales</taxon>
        <taxon>Actinopolysporaceae</taxon>
        <taxon>Actinopolyspora</taxon>
    </lineage>
</organism>
<feature type="domain" description="Transposase IS701-like DDE" evidence="1">
    <location>
        <begin position="4"/>
        <end position="103"/>
    </location>
</feature>
<evidence type="ECO:0000259" key="1">
    <source>
        <dbReference type="Pfam" id="PF13546"/>
    </source>
</evidence>
<dbReference type="EMBL" id="JACBYW010000005">
    <property type="protein sequence ID" value="NYH79468.1"/>
    <property type="molecule type" value="Genomic_DNA"/>
</dbReference>
<dbReference type="InterPro" id="IPR039365">
    <property type="entry name" value="IS701-like"/>
</dbReference>
<dbReference type="PANTHER" id="PTHR33627">
    <property type="entry name" value="TRANSPOSASE"/>
    <property type="match status" value="1"/>
</dbReference>
<comment type="caution">
    <text evidence="2">The sequence shown here is derived from an EMBL/GenBank/DDBJ whole genome shotgun (WGS) entry which is preliminary data.</text>
</comment>
<protein>
    <submittedName>
        <fullName evidence="2">SRSO17 transposase</fullName>
    </submittedName>
</protein>
<dbReference type="Proteomes" id="UP000548304">
    <property type="component" value="Unassembled WGS sequence"/>
</dbReference>
<name>A0A852YZ66_9ACTN</name>